<keyword evidence="1" id="KW-0472">Membrane</keyword>
<name>A0A8J4PWK0_9MYCE</name>
<evidence type="ECO:0000313" key="3">
    <source>
        <dbReference type="Proteomes" id="UP000695562"/>
    </source>
</evidence>
<feature type="transmembrane region" description="Helical" evidence="1">
    <location>
        <begin position="77"/>
        <end position="96"/>
    </location>
</feature>
<gene>
    <name evidence="2" type="ORF">CYY_003565</name>
</gene>
<dbReference type="EMBL" id="AJWJ01000113">
    <property type="protein sequence ID" value="KAF2075130.1"/>
    <property type="molecule type" value="Genomic_DNA"/>
</dbReference>
<accession>A0A8J4PWK0</accession>
<comment type="caution">
    <text evidence="2">The sequence shown here is derived from an EMBL/GenBank/DDBJ whole genome shotgun (WGS) entry which is preliminary data.</text>
</comment>
<sequence>MDSNNSSSSSSNIDRDSISFSSSDRNIRLKIKKEYDKYGFFSHYKKDYRVELAGYLSEEEFQKVLKKYSKGYRKTGVLPWLIGLIIFVIISIGILIRLKSFLLFKTKDPHHLTIWVVSGVAVFLILLLISLLIYLFRNREKLFIDLTKKFNEQYTNTRHIVFVLERCLIKDHYDRKRKKIKKFLFNLKIEIINYSYINNNIDDFVTLGGGDDMVQESSPLLLN</sequence>
<reference evidence="2" key="1">
    <citation type="submission" date="2020-01" db="EMBL/GenBank/DDBJ databases">
        <title>Development of genomics and gene disruption for Polysphondylium violaceum indicates a role for the polyketide synthase stlB in stalk morphogenesis.</title>
        <authorList>
            <person name="Narita B."/>
            <person name="Kawabe Y."/>
            <person name="Kin K."/>
            <person name="Saito T."/>
            <person name="Gibbs R."/>
            <person name="Kuspa A."/>
            <person name="Muzny D."/>
            <person name="Queller D."/>
            <person name="Richards S."/>
            <person name="Strassman J."/>
            <person name="Sucgang R."/>
            <person name="Worley K."/>
            <person name="Schaap P."/>
        </authorList>
    </citation>
    <scope>NUCLEOTIDE SEQUENCE</scope>
    <source>
        <strain evidence="2">QSvi11</strain>
    </source>
</reference>
<keyword evidence="3" id="KW-1185">Reference proteome</keyword>
<evidence type="ECO:0000256" key="1">
    <source>
        <dbReference type="SAM" id="Phobius"/>
    </source>
</evidence>
<evidence type="ECO:0000313" key="2">
    <source>
        <dbReference type="EMBL" id="KAF2075130.1"/>
    </source>
</evidence>
<organism evidence="2 3">
    <name type="scientific">Polysphondylium violaceum</name>
    <dbReference type="NCBI Taxonomy" id="133409"/>
    <lineage>
        <taxon>Eukaryota</taxon>
        <taxon>Amoebozoa</taxon>
        <taxon>Evosea</taxon>
        <taxon>Eumycetozoa</taxon>
        <taxon>Dictyostelia</taxon>
        <taxon>Dictyosteliales</taxon>
        <taxon>Dictyosteliaceae</taxon>
        <taxon>Polysphondylium</taxon>
    </lineage>
</organism>
<protein>
    <submittedName>
        <fullName evidence="2">Uncharacterized protein</fullName>
    </submittedName>
</protein>
<dbReference type="Proteomes" id="UP000695562">
    <property type="component" value="Unassembled WGS sequence"/>
</dbReference>
<proteinExistence type="predicted"/>
<keyword evidence="1" id="KW-1133">Transmembrane helix</keyword>
<feature type="transmembrane region" description="Helical" evidence="1">
    <location>
        <begin position="112"/>
        <end position="136"/>
    </location>
</feature>
<dbReference type="AlphaFoldDB" id="A0A8J4PWK0"/>
<keyword evidence="1" id="KW-0812">Transmembrane</keyword>